<dbReference type="AlphaFoldDB" id="A0A1R3HQ90"/>
<feature type="compositionally biased region" description="Basic and acidic residues" evidence="1">
    <location>
        <begin position="1"/>
        <end position="13"/>
    </location>
</feature>
<feature type="compositionally biased region" description="Polar residues" evidence="1">
    <location>
        <begin position="32"/>
        <end position="61"/>
    </location>
</feature>
<sequence length="61" mass="6959">MIEYGSPDHDHLMNHLRSAQSADEVTDPAPPQQASWSLDDQGSTVTSMDFHPSHQTYWYNQ</sequence>
<evidence type="ECO:0000313" key="3">
    <source>
        <dbReference type="Proteomes" id="UP000187203"/>
    </source>
</evidence>
<name>A0A1R3HQ90_9ROSI</name>
<accession>A0A1R3HQ90</accession>
<dbReference type="STRING" id="93759.A0A1R3HQ90"/>
<evidence type="ECO:0000313" key="2">
    <source>
        <dbReference type="EMBL" id="OMO72311.1"/>
    </source>
</evidence>
<gene>
    <name evidence="2" type="ORF">COLO4_27681</name>
</gene>
<protein>
    <submittedName>
        <fullName evidence="2">Topless-related protein 3-like protein</fullName>
    </submittedName>
</protein>
<evidence type="ECO:0000256" key="1">
    <source>
        <dbReference type="SAM" id="MobiDB-lite"/>
    </source>
</evidence>
<reference evidence="3" key="1">
    <citation type="submission" date="2013-09" db="EMBL/GenBank/DDBJ databases">
        <title>Corchorus olitorius genome sequencing.</title>
        <authorList>
            <person name="Alam M."/>
            <person name="Haque M.S."/>
            <person name="Islam M.S."/>
            <person name="Emdad E.M."/>
            <person name="Islam M.M."/>
            <person name="Ahmed B."/>
            <person name="Halim A."/>
            <person name="Hossen Q.M.M."/>
            <person name="Hossain M.Z."/>
            <person name="Ahmed R."/>
            <person name="Khan M.M."/>
            <person name="Islam R."/>
            <person name="Rashid M.M."/>
            <person name="Khan S.A."/>
            <person name="Rahman M.S."/>
            <person name="Alam M."/>
            <person name="Yahiya A.S."/>
            <person name="Khan M.S."/>
            <person name="Azam M.S."/>
            <person name="Haque T."/>
            <person name="Lashkar M.Z.H."/>
            <person name="Akhand A.I."/>
            <person name="Morshed G."/>
            <person name="Roy S."/>
            <person name="Uddin K.S."/>
            <person name="Rabeya T."/>
            <person name="Hossain A.S."/>
            <person name="Chowdhury A."/>
            <person name="Snigdha A.R."/>
            <person name="Mortoza M.S."/>
            <person name="Matin S.A."/>
            <person name="Hoque S.M.E."/>
            <person name="Islam M.K."/>
            <person name="Roy D.K."/>
            <person name="Haider R."/>
            <person name="Moosa M.M."/>
            <person name="Elias S.M."/>
            <person name="Hasan A.M."/>
            <person name="Jahan S."/>
            <person name="Shafiuddin M."/>
            <person name="Mahmood N."/>
            <person name="Shommy N.S."/>
        </authorList>
    </citation>
    <scope>NUCLEOTIDE SEQUENCE [LARGE SCALE GENOMIC DNA]</scope>
    <source>
        <strain evidence="3">cv. O-4</strain>
    </source>
</reference>
<feature type="region of interest" description="Disordered" evidence="1">
    <location>
        <begin position="1"/>
        <end position="61"/>
    </location>
</feature>
<dbReference type="Proteomes" id="UP000187203">
    <property type="component" value="Unassembled WGS sequence"/>
</dbReference>
<dbReference type="EMBL" id="AWUE01019666">
    <property type="protein sequence ID" value="OMO72311.1"/>
    <property type="molecule type" value="Genomic_DNA"/>
</dbReference>
<organism evidence="2 3">
    <name type="scientific">Corchorus olitorius</name>
    <dbReference type="NCBI Taxonomy" id="93759"/>
    <lineage>
        <taxon>Eukaryota</taxon>
        <taxon>Viridiplantae</taxon>
        <taxon>Streptophyta</taxon>
        <taxon>Embryophyta</taxon>
        <taxon>Tracheophyta</taxon>
        <taxon>Spermatophyta</taxon>
        <taxon>Magnoliopsida</taxon>
        <taxon>eudicotyledons</taxon>
        <taxon>Gunneridae</taxon>
        <taxon>Pentapetalae</taxon>
        <taxon>rosids</taxon>
        <taxon>malvids</taxon>
        <taxon>Malvales</taxon>
        <taxon>Malvaceae</taxon>
        <taxon>Grewioideae</taxon>
        <taxon>Apeibeae</taxon>
        <taxon>Corchorus</taxon>
    </lineage>
</organism>
<comment type="caution">
    <text evidence="2">The sequence shown here is derived from an EMBL/GenBank/DDBJ whole genome shotgun (WGS) entry which is preliminary data.</text>
</comment>
<keyword evidence="3" id="KW-1185">Reference proteome</keyword>
<proteinExistence type="predicted"/>